<dbReference type="InterPro" id="IPR043519">
    <property type="entry name" value="NT_sf"/>
</dbReference>
<dbReference type="SUPFAM" id="SSF81301">
    <property type="entry name" value="Nucleotidyltransferase"/>
    <property type="match status" value="1"/>
</dbReference>
<accession>A0A430FPK7</accession>
<dbReference type="Gene3D" id="3.30.460.10">
    <property type="entry name" value="Beta Polymerase, domain 2"/>
    <property type="match status" value="1"/>
</dbReference>
<keyword evidence="2" id="KW-1185">Reference proteome</keyword>
<dbReference type="OrthoDB" id="9799092at2"/>
<dbReference type="EMBL" id="QXGM01000002">
    <property type="protein sequence ID" value="RSX54763.1"/>
    <property type="molecule type" value="Genomic_DNA"/>
</dbReference>
<organism evidence="1 2">
    <name type="scientific">Bifidobacterium dolichotidis</name>
    <dbReference type="NCBI Taxonomy" id="2306976"/>
    <lineage>
        <taxon>Bacteria</taxon>
        <taxon>Bacillati</taxon>
        <taxon>Actinomycetota</taxon>
        <taxon>Actinomycetes</taxon>
        <taxon>Bifidobacteriales</taxon>
        <taxon>Bifidobacteriaceae</taxon>
        <taxon>Bifidobacterium</taxon>
    </lineage>
</organism>
<comment type="caution">
    <text evidence="1">The sequence shown here is derived from an EMBL/GenBank/DDBJ whole genome shotgun (WGS) entry which is preliminary data.</text>
</comment>
<evidence type="ECO:0000313" key="1">
    <source>
        <dbReference type="EMBL" id="RSX54763.1"/>
    </source>
</evidence>
<dbReference type="InterPro" id="IPR007344">
    <property type="entry name" value="GrpB/CoaE"/>
</dbReference>
<dbReference type="PANTHER" id="PTHR34822:SF1">
    <property type="entry name" value="GRPB FAMILY PROTEIN"/>
    <property type="match status" value="1"/>
</dbReference>
<reference evidence="1 2" key="1">
    <citation type="submission" date="2018-09" db="EMBL/GenBank/DDBJ databases">
        <title>Characterization of the phylogenetic diversity of five novel species belonging to the genus Bifidobacterium.</title>
        <authorList>
            <person name="Lugli G.A."/>
            <person name="Duranti S."/>
            <person name="Milani C."/>
        </authorList>
    </citation>
    <scope>NUCLEOTIDE SEQUENCE [LARGE SCALE GENOMIC DNA]</scope>
    <source>
        <strain evidence="1 2">2036B</strain>
    </source>
</reference>
<dbReference type="GO" id="GO:0016740">
    <property type="term" value="F:transferase activity"/>
    <property type="evidence" value="ECO:0007669"/>
    <property type="project" value="UniProtKB-KW"/>
</dbReference>
<gene>
    <name evidence="1" type="ORF">D2E26_0817</name>
</gene>
<proteinExistence type="predicted"/>
<dbReference type="AlphaFoldDB" id="A0A430FPK7"/>
<evidence type="ECO:0000313" key="2">
    <source>
        <dbReference type="Proteomes" id="UP000287609"/>
    </source>
</evidence>
<keyword evidence="1" id="KW-0808">Transferase</keyword>
<dbReference type="RefSeq" id="WP_125963467.1">
    <property type="nucleotide sequence ID" value="NZ_QXGM01000002.1"/>
</dbReference>
<dbReference type="PANTHER" id="PTHR34822">
    <property type="entry name" value="GRPB DOMAIN PROTEIN (AFU_ORTHOLOGUE AFUA_1G01530)"/>
    <property type="match status" value="1"/>
</dbReference>
<name>A0A430FPK7_9BIFI</name>
<protein>
    <submittedName>
        <fullName evidence="1">Nucleotidyltransferase</fullName>
    </submittedName>
</protein>
<dbReference type="Proteomes" id="UP000287609">
    <property type="component" value="Unassembled WGS sequence"/>
</dbReference>
<dbReference type="Pfam" id="PF04229">
    <property type="entry name" value="GrpB"/>
    <property type="match status" value="1"/>
</dbReference>
<sequence>MTKHLQDMTLEELWQLFPIELVEHQAAWTVQYECMREHMAAALEQADIQQVRIHHIGSTTVPGIMAKPIVDMLVEVADEQQLTAVQTVLEQMDMLTMYADQTHIDLNYGYTEQGFADQVFHVHVRCAGDHDELYFRDYLLDHADVAKQYEQLKIALWHRFEHNRDAYTNAKTAFVRSTTAVAKQAYGPRYEQ</sequence>